<proteinExistence type="predicted"/>
<evidence type="ECO:0000256" key="1">
    <source>
        <dbReference type="SAM" id="Phobius"/>
    </source>
</evidence>
<evidence type="ECO:0008006" key="4">
    <source>
        <dbReference type="Google" id="ProtNLM"/>
    </source>
</evidence>
<dbReference type="Proteomes" id="UP000603295">
    <property type="component" value="Unassembled WGS sequence"/>
</dbReference>
<keyword evidence="1" id="KW-0812">Transmembrane</keyword>
<keyword evidence="1" id="KW-1133">Transmembrane helix</keyword>
<dbReference type="SUPFAM" id="SSF103473">
    <property type="entry name" value="MFS general substrate transporter"/>
    <property type="match status" value="1"/>
</dbReference>
<keyword evidence="3" id="KW-1185">Reference proteome</keyword>
<comment type="caution">
    <text evidence="2">The sequence shown here is derived from an EMBL/GenBank/DDBJ whole genome shotgun (WGS) entry which is preliminary data.</text>
</comment>
<feature type="transmembrane region" description="Helical" evidence="1">
    <location>
        <begin position="48"/>
        <end position="66"/>
    </location>
</feature>
<protein>
    <recommendedName>
        <fullName evidence="4">Major facilitator superfamily (MFS) profile domain-containing protein</fullName>
    </recommendedName>
</protein>
<gene>
    <name evidence="2" type="ORF">GCM10011459_04370</name>
</gene>
<sequence>MFLDIAEKQYPQSLDLASSLNSIFANIGISLGSFTASQAVTFTAMSNLGYVGALYGLLATVLVVILSRRYTGMRNY</sequence>
<organism evidence="2 3">
    <name type="scientific">Limosilactobacillus caviae</name>
    <dbReference type="NCBI Taxonomy" id="1769424"/>
    <lineage>
        <taxon>Bacteria</taxon>
        <taxon>Bacillati</taxon>
        <taxon>Bacillota</taxon>
        <taxon>Bacilli</taxon>
        <taxon>Lactobacillales</taxon>
        <taxon>Lactobacillaceae</taxon>
        <taxon>Limosilactobacillus</taxon>
    </lineage>
</organism>
<keyword evidence="1" id="KW-0472">Membrane</keyword>
<evidence type="ECO:0000313" key="3">
    <source>
        <dbReference type="Proteomes" id="UP000603295"/>
    </source>
</evidence>
<dbReference type="EMBL" id="BMDS01000001">
    <property type="protein sequence ID" value="GGI62603.1"/>
    <property type="molecule type" value="Genomic_DNA"/>
</dbReference>
<feature type="transmembrane region" description="Helical" evidence="1">
    <location>
        <begin position="20"/>
        <end position="42"/>
    </location>
</feature>
<dbReference type="InterPro" id="IPR036259">
    <property type="entry name" value="MFS_trans_sf"/>
</dbReference>
<reference evidence="3" key="1">
    <citation type="journal article" date="2019" name="Int. J. Syst. Evol. Microbiol.">
        <title>The Global Catalogue of Microorganisms (GCM) 10K type strain sequencing project: providing services to taxonomists for standard genome sequencing and annotation.</title>
        <authorList>
            <consortium name="The Broad Institute Genomics Platform"/>
            <consortium name="The Broad Institute Genome Sequencing Center for Infectious Disease"/>
            <person name="Wu L."/>
            <person name="Ma J."/>
        </authorList>
    </citation>
    <scope>NUCLEOTIDE SEQUENCE [LARGE SCALE GENOMIC DNA]</scope>
    <source>
        <strain evidence="3">CCM 8609</strain>
    </source>
</reference>
<dbReference type="RefSeq" id="WP_429247665.1">
    <property type="nucleotide sequence ID" value="NZ_JBNPXE010000001.1"/>
</dbReference>
<accession>A0ABQ2C4C9</accession>
<name>A0ABQ2C4C9_9LACO</name>
<evidence type="ECO:0000313" key="2">
    <source>
        <dbReference type="EMBL" id="GGI62603.1"/>
    </source>
</evidence>